<gene>
    <name evidence="4" type="ORF">PAXRUDRAFT_823530</name>
</gene>
<dbReference type="InterPro" id="IPR040684">
    <property type="entry name" value="HMUDK_hel"/>
</dbReference>
<evidence type="ECO:0000313" key="5">
    <source>
        <dbReference type="Proteomes" id="UP000054538"/>
    </source>
</evidence>
<comment type="subcellular location">
    <subcellularLocation>
        <location evidence="1">Nucleus</location>
    </subcellularLocation>
</comment>
<dbReference type="PANTHER" id="PTHR22812">
    <property type="entry name" value="CHROMOBOX PROTEIN"/>
    <property type="match status" value="1"/>
</dbReference>
<dbReference type="Pfam" id="PF18723">
    <property type="entry name" value="HMUDK_hel"/>
    <property type="match status" value="1"/>
</dbReference>
<keyword evidence="2" id="KW-0539">Nucleus</keyword>
<dbReference type="AlphaFoldDB" id="A0A0D0E8R8"/>
<dbReference type="Pfam" id="PF00385">
    <property type="entry name" value="Chromo"/>
    <property type="match status" value="1"/>
</dbReference>
<dbReference type="SUPFAM" id="SSF54160">
    <property type="entry name" value="Chromo domain-like"/>
    <property type="match status" value="1"/>
</dbReference>
<dbReference type="CDD" id="cd00024">
    <property type="entry name" value="CD_CSD"/>
    <property type="match status" value="1"/>
</dbReference>
<feature type="domain" description="Chromo" evidence="3">
    <location>
        <begin position="327"/>
        <end position="383"/>
    </location>
</feature>
<evidence type="ECO:0000256" key="1">
    <source>
        <dbReference type="ARBA" id="ARBA00004123"/>
    </source>
</evidence>
<dbReference type="GO" id="GO:0005634">
    <property type="term" value="C:nucleus"/>
    <property type="evidence" value="ECO:0007669"/>
    <property type="project" value="UniProtKB-SubCell"/>
</dbReference>
<dbReference type="Gene3D" id="2.40.50.40">
    <property type="match status" value="1"/>
</dbReference>
<sequence>MEFEPTPSFDTFWRLAAERHDIDARRRSGLPPPWTTDPILQSYKFCNTFRVLDRVSQFLVTEVIEKGPQKLEEVTFRVLLFSTYTSIRTYETLRTNIQPLTWRTYNRATYEKVLRRLYDNGISIYTGAYQKPAPELGFAESFMNHLALLEVLMRELPAQLKQAKYMADVFGYLRTFKSMGDFTAYQLVLNLSYSNVMNFSEYDFVVIGIGSRRGLQRCFQQHIPRLAEVDLVRWMQVTQEQHFERLGITFNGLGPDCLPMMLCDIEHTLCELDKYVRRCTQKTKSRPFEPSGKLGKIRLPKAWSHKSRRVLRIKCLEEAEAEVLEKFVVESIEAHREVHGVREFLVLWDGYPEDEATWEPEDDLVEDAPGVVNAYLDRIQDRK</sequence>
<dbReference type="Proteomes" id="UP000054538">
    <property type="component" value="Unassembled WGS sequence"/>
</dbReference>
<dbReference type="InterPro" id="IPR016197">
    <property type="entry name" value="Chromo-like_dom_sf"/>
</dbReference>
<dbReference type="InterPro" id="IPR023780">
    <property type="entry name" value="Chromo_domain"/>
</dbReference>
<proteinExistence type="predicted"/>
<dbReference type="InParanoid" id="A0A0D0E8R8"/>
<keyword evidence="5" id="KW-1185">Reference proteome</keyword>
<dbReference type="SMART" id="SM00298">
    <property type="entry name" value="CHROMO"/>
    <property type="match status" value="1"/>
</dbReference>
<reference evidence="4 5" key="1">
    <citation type="submission" date="2014-04" db="EMBL/GenBank/DDBJ databases">
        <authorList>
            <consortium name="DOE Joint Genome Institute"/>
            <person name="Kuo A."/>
            <person name="Kohler A."/>
            <person name="Jargeat P."/>
            <person name="Nagy L.G."/>
            <person name="Floudas D."/>
            <person name="Copeland A."/>
            <person name="Barry K.W."/>
            <person name="Cichocki N."/>
            <person name="Veneault-Fourrey C."/>
            <person name="LaButti K."/>
            <person name="Lindquist E.A."/>
            <person name="Lipzen A."/>
            <person name="Lundell T."/>
            <person name="Morin E."/>
            <person name="Murat C."/>
            <person name="Sun H."/>
            <person name="Tunlid A."/>
            <person name="Henrissat B."/>
            <person name="Grigoriev I.V."/>
            <person name="Hibbett D.S."/>
            <person name="Martin F."/>
            <person name="Nordberg H.P."/>
            <person name="Cantor M.N."/>
            <person name="Hua S.X."/>
        </authorList>
    </citation>
    <scope>NUCLEOTIDE SEQUENCE [LARGE SCALE GENOMIC DNA]</scope>
    <source>
        <strain evidence="4 5">Ve08.2h10</strain>
    </source>
</reference>
<dbReference type="InterPro" id="IPR051219">
    <property type="entry name" value="Heterochromatin_chromo-domain"/>
</dbReference>
<reference evidence="5" key="2">
    <citation type="submission" date="2015-01" db="EMBL/GenBank/DDBJ databases">
        <title>Evolutionary Origins and Diversification of the Mycorrhizal Mutualists.</title>
        <authorList>
            <consortium name="DOE Joint Genome Institute"/>
            <consortium name="Mycorrhizal Genomics Consortium"/>
            <person name="Kohler A."/>
            <person name="Kuo A."/>
            <person name="Nagy L.G."/>
            <person name="Floudas D."/>
            <person name="Copeland A."/>
            <person name="Barry K.W."/>
            <person name="Cichocki N."/>
            <person name="Veneault-Fourrey C."/>
            <person name="LaButti K."/>
            <person name="Lindquist E.A."/>
            <person name="Lipzen A."/>
            <person name="Lundell T."/>
            <person name="Morin E."/>
            <person name="Murat C."/>
            <person name="Riley R."/>
            <person name="Ohm R."/>
            <person name="Sun H."/>
            <person name="Tunlid A."/>
            <person name="Henrissat B."/>
            <person name="Grigoriev I.V."/>
            <person name="Hibbett D.S."/>
            <person name="Martin F."/>
        </authorList>
    </citation>
    <scope>NUCLEOTIDE SEQUENCE [LARGE SCALE GENOMIC DNA]</scope>
    <source>
        <strain evidence="5">Ve08.2h10</strain>
    </source>
</reference>
<organism evidence="4 5">
    <name type="scientific">Paxillus rubicundulus Ve08.2h10</name>
    <dbReference type="NCBI Taxonomy" id="930991"/>
    <lineage>
        <taxon>Eukaryota</taxon>
        <taxon>Fungi</taxon>
        <taxon>Dikarya</taxon>
        <taxon>Basidiomycota</taxon>
        <taxon>Agaricomycotina</taxon>
        <taxon>Agaricomycetes</taxon>
        <taxon>Agaricomycetidae</taxon>
        <taxon>Boletales</taxon>
        <taxon>Paxilineae</taxon>
        <taxon>Paxillaceae</taxon>
        <taxon>Paxillus</taxon>
    </lineage>
</organism>
<dbReference type="PROSITE" id="PS50013">
    <property type="entry name" value="CHROMO_2"/>
    <property type="match status" value="1"/>
</dbReference>
<evidence type="ECO:0000259" key="3">
    <source>
        <dbReference type="PROSITE" id="PS50013"/>
    </source>
</evidence>
<dbReference type="OrthoDB" id="433924at2759"/>
<dbReference type="HOGENOM" id="CLU_028984_0_0_1"/>
<dbReference type="GO" id="GO:0006338">
    <property type="term" value="P:chromatin remodeling"/>
    <property type="evidence" value="ECO:0007669"/>
    <property type="project" value="UniProtKB-ARBA"/>
</dbReference>
<evidence type="ECO:0000256" key="2">
    <source>
        <dbReference type="ARBA" id="ARBA00023242"/>
    </source>
</evidence>
<protein>
    <recommendedName>
        <fullName evidence="3">Chromo domain-containing protein</fullName>
    </recommendedName>
</protein>
<evidence type="ECO:0000313" key="4">
    <source>
        <dbReference type="EMBL" id="KIK98749.1"/>
    </source>
</evidence>
<name>A0A0D0E8R8_9AGAM</name>
<dbReference type="EMBL" id="KN824882">
    <property type="protein sequence ID" value="KIK98749.1"/>
    <property type="molecule type" value="Genomic_DNA"/>
</dbReference>
<accession>A0A0D0E8R8</accession>
<dbReference type="InterPro" id="IPR000953">
    <property type="entry name" value="Chromo/chromo_shadow_dom"/>
</dbReference>